<accession>A0ABV8WVA2</accession>
<dbReference type="PANTHER" id="PTHR33362:SF3">
    <property type="entry name" value="SIALIC ACID TRAP TRANSPORTER PERMEASE PROTEIN SIAT"/>
    <property type="match status" value="1"/>
</dbReference>
<keyword evidence="2" id="KW-1003">Cell membrane</keyword>
<feature type="transmembrane region" description="Helical" evidence="7">
    <location>
        <begin position="314"/>
        <end position="331"/>
    </location>
</feature>
<feature type="transmembrane region" description="Helical" evidence="7">
    <location>
        <begin position="171"/>
        <end position="191"/>
    </location>
</feature>
<name>A0ABV8WVA2_9BACI</name>
<organism evidence="9 10">
    <name type="scientific">Gracilibacillus xinjiangensis</name>
    <dbReference type="NCBI Taxonomy" id="1193282"/>
    <lineage>
        <taxon>Bacteria</taxon>
        <taxon>Bacillati</taxon>
        <taxon>Bacillota</taxon>
        <taxon>Bacilli</taxon>
        <taxon>Bacillales</taxon>
        <taxon>Bacillaceae</taxon>
        <taxon>Gracilibacillus</taxon>
    </lineage>
</organism>
<dbReference type="RefSeq" id="WP_390251099.1">
    <property type="nucleotide sequence ID" value="NZ_JBHSDT010000004.1"/>
</dbReference>
<feature type="transmembrane region" description="Helical" evidence="7">
    <location>
        <begin position="218"/>
        <end position="237"/>
    </location>
</feature>
<keyword evidence="10" id="KW-1185">Reference proteome</keyword>
<feature type="transmembrane region" description="Helical" evidence="7">
    <location>
        <begin position="272"/>
        <end position="294"/>
    </location>
</feature>
<dbReference type="InterPro" id="IPR010656">
    <property type="entry name" value="DctM"/>
</dbReference>
<evidence type="ECO:0000256" key="5">
    <source>
        <dbReference type="ARBA" id="ARBA00022989"/>
    </source>
</evidence>
<dbReference type="NCBIfam" id="TIGR00786">
    <property type="entry name" value="dctM"/>
    <property type="match status" value="1"/>
</dbReference>
<keyword evidence="6 7" id="KW-0472">Membrane</keyword>
<keyword evidence="4 7" id="KW-0812">Transmembrane</keyword>
<feature type="transmembrane region" description="Helical" evidence="7">
    <location>
        <begin position="6"/>
        <end position="34"/>
    </location>
</feature>
<comment type="subcellular location">
    <subcellularLocation>
        <location evidence="1">Cell inner membrane</location>
        <topology evidence="1">Multi-pass membrane protein</topology>
    </subcellularLocation>
</comment>
<evidence type="ECO:0000313" key="9">
    <source>
        <dbReference type="EMBL" id="MFC4402988.1"/>
    </source>
</evidence>
<evidence type="ECO:0000256" key="2">
    <source>
        <dbReference type="ARBA" id="ARBA00022475"/>
    </source>
</evidence>
<gene>
    <name evidence="9" type="ORF">ACFOY7_07865</name>
</gene>
<reference evidence="10" key="1">
    <citation type="journal article" date="2019" name="Int. J. Syst. Evol. Microbiol.">
        <title>The Global Catalogue of Microorganisms (GCM) 10K type strain sequencing project: providing services to taxonomists for standard genome sequencing and annotation.</title>
        <authorList>
            <consortium name="The Broad Institute Genomics Platform"/>
            <consortium name="The Broad Institute Genome Sequencing Center for Infectious Disease"/>
            <person name="Wu L."/>
            <person name="Ma J."/>
        </authorList>
    </citation>
    <scope>NUCLEOTIDE SEQUENCE [LARGE SCALE GENOMIC DNA]</scope>
    <source>
        <strain evidence="10">CCUG 37865</strain>
    </source>
</reference>
<feature type="transmembrane region" description="Helical" evidence="7">
    <location>
        <begin position="134"/>
        <end position="159"/>
    </location>
</feature>
<proteinExistence type="predicted"/>
<feature type="transmembrane region" description="Helical" evidence="7">
    <location>
        <begin position="94"/>
        <end position="113"/>
    </location>
</feature>
<evidence type="ECO:0000256" key="6">
    <source>
        <dbReference type="ARBA" id="ARBA00023136"/>
    </source>
</evidence>
<keyword evidence="3" id="KW-0997">Cell inner membrane</keyword>
<dbReference type="Pfam" id="PF06808">
    <property type="entry name" value="DctM"/>
    <property type="match status" value="1"/>
</dbReference>
<dbReference type="PIRSF" id="PIRSF006066">
    <property type="entry name" value="HI0050"/>
    <property type="match status" value="1"/>
</dbReference>
<feature type="transmembrane region" description="Helical" evidence="7">
    <location>
        <begin position="338"/>
        <end position="360"/>
    </location>
</feature>
<evidence type="ECO:0000256" key="7">
    <source>
        <dbReference type="SAM" id="Phobius"/>
    </source>
</evidence>
<feature type="transmembrane region" description="Helical" evidence="7">
    <location>
        <begin position="54"/>
        <end position="74"/>
    </location>
</feature>
<evidence type="ECO:0000256" key="1">
    <source>
        <dbReference type="ARBA" id="ARBA00004429"/>
    </source>
</evidence>
<keyword evidence="5 7" id="KW-1133">Transmembrane helix</keyword>
<feature type="domain" description="TRAP C4-dicarboxylate transport system permease DctM subunit" evidence="8">
    <location>
        <begin position="8"/>
        <end position="417"/>
    </location>
</feature>
<comment type="caution">
    <text evidence="9">The sequence shown here is derived from an EMBL/GenBank/DDBJ whole genome shotgun (WGS) entry which is preliminary data.</text>
</comment>
<sequence length="428" mass="45905">MIIGIVMFGVLLLLIFSGVSISFSMLIATIIALFMGGYNLEVLPLTIVEGVKSYILLAIPFFITAGNLMNSAGITKRIFDFSNAVIGFIRGGLAHVNIFASMIFAGISGSSIADQGGLGAIEMRAMVEKGYDKSFSAALSAVSSILGALIPPSVALIIYSYLAEVSLSDMFVAGIVPGVLTALVLMIHVYITAKKGLITSPPEEPFDMKKIIVTFKKGFFALLAPLIILLGFIGGIFTPTEAGVIAIIYSIFCAFIYREFKLSLVTKALKSSILSISLIMFLTGVSTAMGWVVSIEQLPLLLSNSLLQITDNKYIILLLINIVLLILGSLMESVPVKLILLPVLLPIITSVGIDPIHFGIVITFNLLIGMITPPMGIGLYVMSSVGKVPVESIIKETLPLYVPLVIMLLILTFVPQISLWLPELLTGR</sequence>
<evidence type="ECO:0000256" key="3">
    <source>
        <dbReference type="ARBA" id="ARBA00022519"/>
    </source>
</evidence>
<evidence type="ECO:0000313" key="10">
    <source>
        <dbReference type="Proteomes" id="UP001595882"/>
    </source>
</evidence>
<evidence type="ECO:0000259" key="8">
    <source>
        <dbReference type="Pfam" id="PF06808"/>
    </source>
</evidence>
<dbReference type="EMBL" id="JBHSDT010000004">
    <property type="protein sequence ID" value="MFC4402988.1"/>
    <property type="molecule type" value="Genomic_DNA"/>
</dbReference>
<dbReference type="InterPro" id="IPR004681">
    <property type="entry name" value="TRAP_DctM"/>
</dbReference>
<dbReference type="Proteomes" id="UP001595882">
    <property type="component" value="Unassembled WGS sequence"/>
</dbReference>
<protein>
    <submittedName>
        <fullName evidence="9">TRAP transporter large permease</fullName>
    </submittedName>
</protein>
<evidence type="ECO:0000256" key="4">
    <source>
        <dbReference type="ARBA" id="ARBA00022692"/>
    </source>
</evidence>
<feature type="transmembrane region" description="Helical" evidence="7">
    <location>
        <begin position="366"/>
        <end position="386"/>
    </location>
</feature>
<feature type="transmembrane region" description="Helical" evidence="7">
    <location>
        <begin position="398"/>
        <end position="421"/>
    </location>
</feature>
<dbReference type="PANTHER" id="PTHR33362">
    <property type="entry name" value="SIALIC ACID TRAP TRANSPORTER PERMEASE PROTEIN SIAT-RELATED"/>
    <property type="match status" value="1"/>
</dbReference>